<dbReference type="RefSeq" id="WP_184759707.1">
    <property type="nucleotide sequence ID" value="NZ_BAABEK010000106.1"/>
</dbReference>
<keyword evidence="2" id="KW-1185">Reference proteome</keyword>
<accession>A0A7W7S6H9</accession>
<protein>
    <submittedName>
        <fullName evidence="1">Uncharacterized protein</fullName>
    </submittedName>
</protein>
<evidence type="ECO:0000313" key="2">
    <source>
        <dbReference type="Proteomes" id="UP000534286"/>
    </source>
</evidence>
<dbReference type="Proteomes" id="UP000534286">
    <property type="component" value="Unassembled WGS sequence"/>
</dbReference>
<comment type="caution">
    <text evidence="1">The sequence shown here is derived from an EMBL/GenBank/DDBJ whole genome shotgun (WGS) entry which is preliminary data.</text>
</comment>
<reference evidence="1 2" key="1">
    <citation type="submission" date="2020-08" db="EMBL/GenBank/DDBJ databases">
        <title>Sequencing the genomes of 1000 actinobacteria strains.</title>
        <authorList>
            <person name="Klenk H.-P."/>
        </authorList>
    </citation>
    <scope>NUCLEOTIDE SEQUENCE [LARGE SCALE GENOMIC DNA]</scope>
    <source>
        <strain evidence="1 2">DSM 43023</strain>
    </source>
</reference>
<sequence>MRGRTPLVFRRVFSEPLLLFAAFGAILLATTALVGLTMYATSVADGGVRQTLERASIGTAGAVIKSPVRGDSFARTDQAVRAQAAETYAGLPTSVTMSAQSDSYAMPGQERRQRPELLRFGVYQGLRRCQQRSMTVCSRSRRAWE</sequence>
<organism evidence="1 2">
    <name type="scientific">Streptosporangium album</name>
    <dbReference type="NCBI Taxonomy" id="47479"/>
    <lineage>
        <taxon>Bacteria</taxon>
        <taxon>Bacillati</taxon>
        <taxon>Actinomycetota</taxon>
        <taxon>Actinomycetes</taxon>
        <taxon>Streptosporangiales</taxon>
        <taxon>Streptosporangiaceae</taxon>
        <taxon>Streptosporangium</taxon>
    </lineage>
</organism>
<dbReference type="AlphaFoldDB" id="A0A7W7S6H9"/>
<name>A0A7W7S6H9_9ACTN</name>
<gene>
    <name evidence="1" type="ORF">FHR32_008182</name>
</gene>
<evidence type="ECO:0000313" key="1">
    <source>
        <dbReference type="EMBL" id="MBB4943781.1"/>
    </source>
</evidence>
<proteinExistence type="predicted"/>
<dbReference type="EMBL" id="JACHJU010000006">
    <property type="protein sequence ID" value="MBB4943781.1"/>
    <property type="molecule type" value="Genomic_DNA"/>
</dbReference>